<dbReference type="Gene3D" id="3.30.910.20">
    <property type="entry name" value="Skp domain"/>
    <property type="match status" value="1"/>
</dbReference>
<feature type="coiled-coil region" evidence="3">
    <location>
        <begin position="57"/>
        <end position="131"/>
    </location>
</feature>
<dbReference type="EMBL" id="CP060139">
    <property type="protein sequence ID" value="QNR22910.1"/>
    <property type="molecule type" value="Genomic_DNA"/>
</dbReference>
<comment type="similarity">
    <text evidence="1">Belongs to the Skp family.</text>
</comment>
<dbReference type="Pfam" id="PF03938">
    <property type="entry name" value="OmpH"/>
    <property type="match status" value="1"/>
</dbReference>
<dbReference type="SUPFAM" id="SSF111384">
    <property type="entry name" value="OmpH-like"/>
    <property type="match status" value="1"/>
</dbReference>
<dbReference type="PROSITE" id="PS51257">
    <property type="entry name" value="PROKAR_LIPOPROTEIN"/>
    <property type="match status" value="1"/>
</dbReference>
<keyword evidence="2 4" id="KW-0732">Signal</keyword>
<proteinExistence type="inferred from homology"/>
<evidence type="ECO:0000256" key="1">
    <source>
        <dbReference type="ARBA" id="ARBA00009091"/>
    </source>
</evidence>
<accession>A0A7H0VB12</accession>
<gene>
    <name evidence="5" type="ORF">H4K34_11025</name>
</gene>
<reference evidence="5 6" key="1">
    <citation type="submission" date="2020-08" db="EMBL/GenBank/DDBJ databases">
        <title>Croceimicrobium hydrocarbonivorans gen. nov., sp. nov., a novel marine bacterium isolated from a bacterial consortium that degrades polyethylene terephthalate.</title>
        <authorList>
            <person name="Liu R."/>
        </authorList>
    </citation>
    <scope>NUCLEOTIDE SEQUENCE [LARGE SCALE GENOMIC DNA]</scope>
    <source>
        <strain evidence="5 6">A20-9</strain>
    </source>
</reference>
<dbReference type="RefSeq" id="WP_210757478.1">
    <property type="nucleotide sequence ID" value="NZ_CP060139.1"/>
</dbReference>
<dbReference type="GO" id="GO:0005829">
    <property type="term" value="C:cytosol"/>
    <property type="evidence" value="ECO:0007669"/>
    <property type="project" value="TreeGrafter"/>
</dbReference>
<feature type="signal peptide" evidence="4">
    <location>
        <begin position="1"/>
        <end position="26"/>
    </location>
</feature>
<evidence type="ECO:0000256" key="3">
    <source>
        <dbReference type="SAM" id="Coils"/>
    </source>
</evidence>
<name>A0A7H0VB12_9FLAO</name>
<dbReference type="Proteomes" id="UP000516305">
    <property type="component" value="Chromosome"/>
</dbReference>
<dbReference type="InterPro" id="IPR005632">
    <property type="entry name" value="Chaperone_Skp"/>
</dbReference>
<keyword evidence="6" id="KW-1185">Reference proteome</keyword>
<dbReference type="AlphaFoldDB" id="A0A7H0VB12"/>
<evidence type="ECO:0000313" key="5">
    <source>
        <dbReference type="EMBL" id="QNR22910.1"/>
    </source>
</evidence>
<protein>
    <submittedName>
        <fullName evidence="5">OmpH family outer membrane protein</fullName>
    </submittedName>
</protein>
<dbReference type="SMART" id="SM00935">
    <property type="entry name" value="OmpH"/>
    <property type="match status" value="1"/>
</dbReference>
<dbReference type="GO" id="GO:0050821">
    <property type="term" value="P:protein stabilization"/>
    <property type="evidence" value="ECO:0007669"/>
    <property type="project" value="TreeGrafter"/>
</dbReference>
<evidence type="ECO:0000313" key="6">
    <source>
        <dbReference type="Proteomes" id="UP000516305"/>
    </source>
</evidence>
<evidence type="ECO:0000256" key="2">
    <source>
        <dbReference type="ARBA" id="ARBA00022729"/>
    </source>
</evidence>
<feature type="chain" id="PRO_5028918746" evidence="4">
    <location>
        <begin position="27"/>
        <end position="200"/>
    </location>
</feature>
<dbReference type="GO" id="GO:0051082">
    <property type="term" value="F:unfolded protein binding"/>
    <property type="evidence" value="ECO:0007669"/>
    <property type="project" value="InterPro"/>
</dbReference>
<sequence>MKNRAFRLSLLAVASASIISVSCNEAQSASTPASQPKSEGSGISMAYVHSDSLLAKYELHQMYKSQLEEKAKEIESELQRRSALFQENVANFEKSAGSMSQAQIQQEQMELQQLQQNLMRYRDERGQELADEEQGLNELIMADMDSILKIIQEREGYDFIFSYGPASELLLANPAYDITDIVVKDLNEAYQKNKASKKED</sequence>
<dbReference type="InterPro" id="IPR024930">
    <property type="entry name" value="Skp_dom_sf"/>
</dbReference>
<dbReference type="PANTHER" id="PTHR35089">
    <property type="entry name" value="CHAPERONE PROTEIN SKP"/>
    <property type="match status" value="1"/>
</dbReference>
<dbReference type="PANTHER" id="PTHR35089:SF1">
    <property type="entry name" value="CHAPERONE PROTEIN SKP"/>
    <property type="match status" value="1"/>
</dbReference>
<evidence type="ECO:0000256" key="4">
    <source>
        <dbReference type="SAM" id="SignalP"/>
    </source>
</evidence>
<dbReference type="KEGG" id="chyd:H4K34_11025"/>
<organism evidence="5 6">
    <name type="scientific">Croceimicrobium hydrocarbonivorans</name>
    <dbReference type="NCBI Taxonomy" id="2761580"/>
    <lineage>
        <taxon>Bacteria</taxon>
        <taxon>Pseudomonadati</taxon>
        <taxon>Bacteroidota</taxon>
        <taxon>Flavobacteriia</taxon>
        <taxon>Flavobacteriales</taxon>
        <taxon>Owenweeksiaceae</taxon>
        <taxon>Croceimicrobium</taxon>
    </lineage>
</organism>
<keyword evidence="3" id="KW-0175">Coiled coil</keyword>